<dbReference type="Gene3D" id="1.20.120.420">
    <property type="entry name" value="translation initiation factor eif-2b, domain 1"/>
    <property type="match status" value="1"/>
</dbReference>
<gene>
    <name evidence="3" type="ORF">Sv326_0527</name>
</gene>
<dbReference type="InterPro" id="IPR037171">
    <property type="entry name" value="NagB/RpiA_transferase-like"/>
</dbReference>
<dbReference type="Gene3D" id="3.40.50.10470">
    <property type="entry name" value="Translation initiation factor eif-2b, domain 2"/>
    <property type="match status" value="1"/>
</dbReference>
<comment type="similarity">
    <text evidence="2">Belongs to the eIF-2B alpha/beta/delta subunits family.</text>
</comment>
<evidence type="ECO:0000256" key="2">
    <source>
        <dbReference type="RuleBase" id="RU003814"/>
    </source>
</evidence>
<evidence type="ECO:0000256" key="1">
    <source>
        <dbReference type="ARBA" id="ARBA00023235"/>
    </source>
</evidence>
<dbReference type="PANTHER" id="PTHR43475">
    <property type="entry name" value="METHYLTHIORIBOSE-1-PHOSPHATE ISOMERASE"/>
    <property type="match status" value="1"/>
</dbReference>
<dbReference type="GO" id="GO:0046523">
    <property type="term" value="F:S-methyl-5-thioribose-1-phosphate isomerase activity"/>
    <property type="evidence" value="ECO:0007669"/>
    <property type="project" value="TreeGrafter"/>
</dbReference>
<reference evidence="4" key="1">
    <citation type="submission" date="2020-07" db="EMBL/GenBank/DDBJ databases">
        <title>Metabolic diversity and evolutionary history of the archaeal phylum ###Micrarchaeota### uncovered from a freshwater lake metagenome.</title>
        <authorList>
            <person name="Kadnikov V.V."/>
            <person name="Savvichev A.S."/>
            <person name="Mardanov A.V."/>
            <person name="Beletsky A.V."/>
            <person name="Chupakov A.V."/>
            <person name="Kokryatskaya N.M."/>
            <person name="Pimenov N.V."/>
            <person name="Ravin N.V."/>
        </authorList>
    </citation>
    <scope>NUCLEOTIDE SEQUENCE [LARGE SCALE GENOMIC DNA]</scope>
</reference>
<dbReference type="GO" id="GO:0019509">
    <property type="term" value="P:L-methionine salvage from methylthioadenosine"/>
    <property type="evidence" value="ECO:0007669"/>
    <property type="project" value="TreeGrafter"/>
</dbReference>
<dbReference type="SUPFAM" id="SSF100950">
    <property type="entry name" value="NagB/RpiA/CoA transferase-like"/>
    <property type="match status" value="1"/>
</dbReference>
<organism evidence="3 4">
    <name type="scientific">Fermentimicrarchaeum limneticum</name>
    <dbReference type="NCBI Taxonomy" id="2795018"/>
    <lineage>
        <taxon>Archaea</taxon>
        <taxon>Candidatus Micrarchaeota</taxon>
        <taxon>Candidatus Fermentimicrarchaeales</taxon>
        <taxon>Candidatus Fermentimicrarchaeaceae</taxon>
        <taxon>Candidatus Fermentimicrarchaeum</taxon>
    </lineage>
</organism>
<dbReference type="PANTHER" id="PTHR43475:SF2">
    <property type="entry name" value="RIBOSE 1,5-BISPHOSPHATE ISOMERASE"/>
    <property type="match status" value="1"/>
</dbReference>
<dbReference type="EMBL" id="CP058998">
    <property type="protein sequence ID" value="QLJ52702.1"/>
    <property type="molecule type" value="Genomic_DNA"/>
</dbReference>
<sequence>MQREVEKIRKDIKRLRIQGARNVAKEAVRAMGIIARKSKAKSREELVNELLVAADELASARPTEPMLRNALRALFAEVRNSTGGVEELRKLVEREEMEYFKRMRENEERMEEYGARELSGSSTVLTHCHSSSVVSILKRVDELGNGISVICTETRPKLQGLITAKQLSSAGVKVTLIVDSAVSHFIKDVDAVLVGADAITSRGDLVNKIGTAGIAVIAHENGVSMYSAAETFKFDPLTLWGGIEKIEERKPEEVTNPKKLKGVEIRNPAFDVTPARYLTAYITEMGVIPPQSLLNVMLKGGIEKLY</sequence>
<keyword evidence="1 3" id="KW-0413">Isomerase</keyword>
<dbReference type="Pfam" id="PF01008">
    <property type="entry name" value="IF-2B"/>
    <property type="match status" value="1"/>
</dbReference>
<dbReference type="Proteomes" id="UP000510821">
    <property type="component" value="Chromosome"/>
</dbReference>
<accession>A0A7D6BNM9</accession>
<dbReference type="InterPro" id="IPR000649">
    <property type="entry name" value="IF-2B-related"/>
</dbReference>
<dbReference type="KEGG" id="flt:Sv326_0527"/>
<proteinExistence type="inferred from homology"/>
<dbReference type="NCBIfam" id="TIGR00524">
    <property type="entry name" value="eIF-2B_rel"/>
    <property type="match status" value="1"/>
</dbReference>
<protein>
    <submittedName>
        <fullName evidence="3">Ribose 1,5-bisphosphate isomerase</fullName>
    </submittedName>
</protein>
<dbReference type="InterPro" id="IPR042529">
    <property type="entry name" value="IF_2B-like_C"/>
</dbReference>
<dbReference type="AlphaFoldDB" id="A0A7D6BNM9"/>
<evidence type="ECO:0000313" key="4">
    <source>
        <dbReference type="Proteomes" id="UP000510821"/>
    </source>
</evidence>
<dbReference type="InterPro" id="IPR011559">
    <property type="entry name" value="Initiation_fac_2B_a/b/d"/>
</dbReference>
<dbReference type="InterPro" id="IPR027363">
    <property type="entry name" value="M1Pi_N"/>
</dbReference>
<evidence type="ECO:0000313" key="3">
    <source>
        <dbReference type="EMBL" id="QLJ52702.1"/>
    </source>
</evidence>
<name>A0A7D6BNM9_FERL1</name>